<feature type="compositionally biased region" description="Polar residues" evidence="5">
    <location>
        <begin position="3580"/>
        <end position="3589"/>
    </location>
</feature>
<protein>
    <submittedName>
        <fullName evidence="9">Uncharacterized protein ehbp1l1a isoform X6</fullName>
    </submittedName>
</protein>
<comment type="subcellular location">
    <subcellularLocation>
        <location evidence="1">Endosome</location>
    </subcellularLocation>
</comment>
<feature type="region of interest" description="Disordered" evidence="5">
    <location>
        <begin position="3750"/>
        <end position="3971"/>
    </location>
</feature>
<evidence type="ECO:0000256" key="5">
    <source>
        <dbReference type="SAM" id="MobiDB-lite"/>
    </source>
</evidence>
<feature type="compositionally biased region" description="Polar residues" evidence="5">
    <location>
        <begin position="3609"/>
        <end position="3627"/>
    </location>
</feature>
<gene>
    <name evidence="9" type="ORF">FSCOSCO3_A008987</name>
</gene>
<dbReference type="Pfam" id="PF00307">
    <property type="entry name" value="CH"/>
    <property type="match status" value="1"/>
</dbReference>
<dbReference type="InterPro" id="IPR036872">
    <property type="entry name" value="CH_dom_sf"/>
</dbReference>
<feature type="compositionally biased region" description="Low complexity" evidence="5">
    <location>
        <begin position="345"/>
        <end position="358"/>
    </location>
</feature>
<evidence type="ECO:0000256" key="3">
    <source>
        <dbReference type="ARBA" id="ARBA00022753"/>
    </source>
</evidence>
<evidence type="ECO:0000259" key="8">
    <source>
        <dbReference type="PROSITE" id="PS51848"/>
    </source>
</evidence>
<evidence type="ECO:0000256" key="2">
    <source>
        <dbReference type="ARBA" id="ARBA00022553"/>
    </source>
</evidence>
<dbReference type="PANTHER" id="PTHR23167:SF91">
    <property type="entry name" value="EH DOMAIN-BINDING PROTEIN 1-LIKE PROTEIN 1"/>
    <property type="match status" value="1"/>
</dbReference>
<dbReference type="Proteomes" id="UP001314229">
    <property type="component" value="Unassembled WGS sequence"/>
</dbReference>
<feature type="region of interest" description="Disordered" evidence="5">
    <location>
        <begin position="4367"/>
        <end position="4386"/>
    </location>
</feature>
<reference evidence="9 10" key="1">
    <citation type="submission" date="2024-01" db="EMBL/GenBank/DDBJ databases">
        <authorList>
            <person name="Alioto T."/>
            <person name="Alioto T."/>
            <person name="Gomez Garrido J."/>
        </authorList>
    </citation>
    <scope>NUCLEOTIDE SEQUENCE [LARGE SCALE GENOMIC DNA]</scope>
</reference>
<feature type="compositionally biased region" description="Polar residues" evidence="5">
    <location>
        <begin position="544"/>
        <end position="553"/>
    </location>
</feature>
<dbReference type="EMBL" id="CAWUFR010000122">
    <property type="protein sequence ID" value="CAK6968619.1"/>
    <property type="molecule type" value="Genomic_DNA"/>
</dbReference>
<feature type="compositionally biased region" description="Low complexity" evidence="5">
    <location>
        <begin position="261"/>
        <end position="272"/>
    </location>
</feature>
<feature type="compositionally biased region" description="Low complexity" evidence="5">
    <location>
        <begin position="244"/>
        <end position="254"/>
    </location>
</feature>
<evidence type="ECO:0000256" key="1">
    <source>
        <dbReference type="ARBA" id="ARBA00004177"/>
    </source>
</evidence>
<feature type="compositionally biased region" description="Polar residues" evidence="5">
    <location>
        <begin position="3327"/>
        <end position="3371"/>
    </location>
</feature>
<feature type="region of interest" description="Disordered" evidence="5">
    <location>
        <begin position="3510"/>
        <end position="3648"/>
    </location>
</feature>
<dbReference type="InterPro" id="IPR019448">
    <property type="entry name" value="NT-C2"/>
</dbReference>
<dbReference type="FunFam" id="1.10.418.10:FF:000023">
    <property type="entry name" value="EH domain-binding protein 1 isoform X1"/>
    <property type="match status" value="1"/>
</dbReference>
<feature type="compositionally biased region" description="Polar residues" evidence="5">
    <location>
        <begin position="484"/>
        <end position="504"/>
    </location>
</feature>
<feature type="compositionally biased region" description="Low complexity" evidence="5">
    <location>
        <begin position="382"/>
        <end position="400"/>
    </location>
</feature>
<feature type="compositionally biased region" description="Basic and acidic residues" evidence="5">
    <location>
        <begin position="3435"/>
        <end position="3447"/>
    </location>
</feature>
<feature type="region of interest" description="Disordered" evidence="5">
    <location>
        <begin position="712"/>
        <end position="737"/>
    </location>
</feature>
<keyword evidence="2" id="KW-0597">Phosphoprotein</keyword>
<organism evidence="9 10">
    <name type="scientific">Scomber scombrus</name>
    <name type="common">Atlantic mackerel</name>
    <name type="synonym">Scomber vernalis</name>
    <dbReference type="NCBI Taxonomy" id="13677"/>
    <lineage>
        <taxon>Eukaryota</taxon>
        <taxon>Metazoa</taxon>
        <taxon>Chordata</taxon>
        <taxon>Craniata</taxon>
        <taxon>Vertebrata</taxon>
        <taxon>Euteleostomi</taxon>
        <taxon>Actinopterygii</taxon>
        <taxon>Neopterygii</taxon>
        <taxon>Teleostei</taxon>
        <taxon>Neoteleostei</taxon>
        <taxon>Acanthomorphata</taxon>
        <taxon>Pelagiaria</taxon>
        <taxon>Scombriformes</taxon>
        <taxon>Scombridae</taxon>
        <taxon>Scomber</taxon>
    </lineage>
</organism>
<feature type="domain" description="Calponin-homology (CH)" evidence="6">
    <location>
        <begin position="4182"/>
        <end position="4287"/>
    </location>
</feature>
<dbReference type="PROSITE" id="PS50021">
    <property type="entry name" value="CH"/>
    <property type="match status" value="1"/>
</dbReference>
<feature type="compositionally biased region" description="Basic and acidic residues" evidence="5">
    <location>
        <begin position="806"/>
        <end position="816"/>
    </location>
</feature>
<dbReference type="SUPFAM" id="SSF47576">
    <property type="entry name" value="Calponin-homology domain, CH-domain"/>
    <property type="match status" value="1"/>
</dbReference>
<dbReference type="Pfam" id="PF10358">
    <property type="entry name" value="NT-C2"/>
    <property type="match status" value="1"/>
</dbReference>
<feature type="compositionally biased region" description="Polar residues" evidence="5">
    <location>
        <begin position="563"/>
        <end position="578"/>
    </location>
</feature>
<evidence type="ECO:0000256" key="4">
    <source>
        <dbReference type="ARBA" id="ARBA00023054"/>
    </source>
</evidence>
<dbReference type="PROSITE" id="PS51840">
    <property type="entry name" value="C2_NT"/>
    <property type="match status" value="1"/>
</dbReference>
<feature type="compositionally biased region" description="Polar residues" evidence="5">
    <location>
        <begin position="712"/>
        <end position="727"/>
    </location>
</feature>
<name>A0AAV1PA01_SCOSC</name>
<dbReference type="Gene3D" id="1.10.418.10">
    <property type="entry name" value="Calponin-like domain"/>
    <property type="match status" value="1"/>
</dbReference>
<feature type="compositionally biased region" description="Basic and acidic residues" evidence="5">
    <location>
        <begin position="3753"/>
        <end position="3763"/>
    </location>
</feature>
<evidence type="ECO:0000313" key="10">
    <source>
        <dbReference type="Proteomes" id="UP001314229"/>
    </source>
</evidence>
<comment type="caution">
    <text evidence="9">The sequence shown here is derived from an EMBL/GenBank/DDBJ whole genome shotgun (WGS) entry which is preliminary data.</text>
</comment>
<feature type="domain" description="C2 NT-type" evidence="7">
    <location>
        <begin position="8"/>
        <end position="157"/>
    </location>
</feature>
<feature type="region of interest" description="Disordered" evidence="5">
    <location>
        <begin position="345"/>
        <end position="596"/>
    </location>
</feature>
<feature type="region of interest" description="Disordered" evidence="5">
    <location>
        <begin position="794"/>
        <end position="817"/>
    </location>
</feature>
<feature type="domain" description="BMERB" evidence="8">
    <location>
        <begin position="4426"/>
        <end position="4582"/>
    </location>
</feature>
<evidence type="ECO:0000259" key="7">
    <source>
        <dbReference type="PROSITE" id="PS51840"/>
    </source>
</evidence>
<feature type="region of interest" description="Disordered" evidence="5">
    <location>
        <begin position="311"/>
        <end position="332"/>
    </location>
</feature>
<feature type="region of interest" description="Disordered" evidence="5">
    <location>
        <begin position="4114"/>
        <end position="4182"/>
    </location>
</feature>
<feature type="region of interest" description="Disordered" evidence="5">
    <location>
        <begin position="233"/>
        <end position="289"/>
    </location>
</feature>
<dbReference type="PANTHER" id="PTHR23167">
    <property type="entry name" value="CALPONIN HOMOLOGY DOMAIN-CONTAINING PROTEIN DDB_G0272472-RELATED"/>
    <property type="match status" value="1"/>
</dbReference>
<evidence type="ECO:0000313" key="9">
    <source>
        <dbReference type="EMBL" id="CAK6968619.1"/>
    </source>
</evidence>
<accession>A0AAV1PA01</accession>
<dbReference type="Pfam" id="PF12130">
    <property type="entry name" value="bMERB_dom"/>
    <property type="match status" value="1"/>
</dbReference>
<dbReference type="SMART" id="SM01203">
    <property type="entry name" value="DUF3585"/>
    <property type="match status" value="1"/>
</dbReference>
<dbReference type="InterPro" id="IPR001715">
    <property type="entry name" value="CH_dom"/>
</dbReference>
<feature type="region of interest" description="Disordered" evidence="5">
    <location>
        <begin position="183"/>
        <end position="206"/>
    </location>
</feature>
<feature type="compositionally biased region" description="Polar residues" evidence="5">
    <location>
        <begin position="3882"/>
        <end position="3895"/>
    </location>
</feature>
<feature type="compositionally biased region" description="Low complexity" evidence="5">
    <location>
        <begin position="522"/>
        <end position="536"/>
    </location>
</feature>
<keyword evidence="3" id="KW-0967">Endosome</keyword>
<dbReference type="GO" id="GO:0005768">
    <property type="term" value="C:endosome"/>
    <property type="evidence" value="ECO:0007669"/>
    <property type="project" value="UniProtKB-SubCell"/>
</dbReference>
<feature type="region of interest" description="Disordered" evidence="5">
    <location>
        <begin position="3327"/>
        <end position="3375"/>
    </location>
</feature>
<sequence length="4602" mass="508239">MTSVWKRLQRVGKKASKFQFAASFQELMIECTNKWQPDKLRVVWIRRNRRHSTKLHSWQPGIKNPYRGLVMWQVPESLDITVTLFKDPAAEEFEDKDWTFVIENETKGRRKVLASADVNMKKYASATPAQYDVTLKLKPLSVKVVEATLKLNLSCVFLKEGKATDEDMQSLASLMSMKQSDIGNLDDFNDSDDEGEERRIGFGSGQATAVSALAPSSTRIHDLAWRPAVVSGPTVTSEMDRKTSSGISSAISAPSRPPLPDLSDPSVPSTLLRTHTRPPASTTQQARPSPYAYSLPAFTRAHPPALPKIFQPVVGSAPRRPHSFHSGSSPAEGLEAQAISTFTPSKALSTSTLSSLPSDPSPHPPAVSDTSQTACPSARTAPSVPSFSSFSSSSSSSSSPAPLPPPSALRRPKSCLTSRGEPGSALTRPTSLPSAPETASWMSEWRPPKSKAPLAQPSLSPKFLHLSTDDPGKPAVLQKKQRIETPSSSSLPFGQSLEQEQQGASGFVPSRRPKVTPSVETPSLLPLSPYSALVLSGPPPPQPHISQTAIDSPSDQDEEFKRQLSTLSEEDNQCTTPTSPNPRAPASWRPEASMVTERKRDAPFGIEVVRASAGPTKPLAPGIQYFEMPKTQMDQAESRPTTFPNVQPTLPPLTSPPMQNPDFQAKEFLFEPGSRLSKMSIQLGNQIAQPEPSMAISQSAFSSMAMNKTPEAQSGEWSGVRNSQWKTPQRETQKNSPVVPMPIMDKKIIGNTAASGQVTSRLDSHFGIHSVQPPTTNTFSEKMDDSNVNFASSSTKSIGMADGDSTLEHSTGKGRTESVVQLMDKRPLSERDRRVTQELVLPSSTVCTEDNSVYISKVELGPLCPRASSYSSLPSTSQPEAQIEAAVREPSMIQLLSSCPQYSHIPGMPSFHQSQVIACTHDRSSLFQKLRSKRLPLLMYSEYVRSLYGDKPCMAHFLPTCPRICRVPGIASAGSATGYENIVWDRCSLWKKPLQLKETFVSYISSVQEQAVSNNNMIEVMVAMLPTCSRKASVPGFPSAPLQKAPVTPSMVSLLPTCPKQSKIAGIPCRQRVMAHNDNWDILREFEYGRLLRSNCVVVQENPNVDKEHIKHMANMLPSCPWKATISGFPSAPQKEPSVRDSLSAPGQEPCMANFLPTCPRKTRVIGLPSKEPVIAQSEGLAMTRHILFDKPLRKVEVLIQDIFPGAAQFLERGEIFSSVAMLPSSPVKSCILDIPTKPMMLLPSIVSLVPTCPKQTQTPGMPCQDQNNSENMDWHALRRLINKRPEKKTHTYIVQWIAKDRESLKHMADMLISCPQKAKVFGLPSAPRQEPSMVNVMPSCPRHSRVPGLPSKTGQKLYLSSCEEWFVCKSLHFPKPCIKREVQILNAVLAYDKNTAKFMSGILSSCPENAIVPGFPSATTVTFSDGPIMVNLLPSCTKESRVPGMSLKNAVKQLEWKMERKSLPLPMKKSPVTLHLEDVNAAYLDCDMIINMVSILPSCPRTACLPGFPSVPCQTLVDIPSVTNLLPTCPRHSRVCGMPSRFHSGFDDAEWSADKRSVWERPSPNLRRLSVIHDHKMYFRERAVIIIMVSMLPPCPKNSKIPGIPSKLGQRLVKALIKEPPRIFNSFATFPKHGKIPGLPAKNSVKKWHVDRNAIWENPLNRRYGVVYQDFTVKELSYRDKEIMLSMLPSCPQQALNPGFPSAPRLQAVDAIVEKNPDMMQLLPCCPRKSNIIGFPSRMLRASDSKIGGWPSVMIKIHSCCPLSKKYGSPHKDIMKAIPTLEASCPNIALSSGITTVPESEVESLPNMVNIVPSCPEKTSIPGMPSTNVHCLDQIQPVKTALLVDSVTKRIGTENLMGQQLSMEDQPFCKVSLTEKSMKFVFPDQDVPEDAQERLTFESSTCPVKAIVRDFPSSNSEIQVDQPYPRVNRTEMLLDEASPTRLDLDAKKAKCDVSSHLEMPKDELGYWMPSEAEVSVLEKGNLHCRIWHSIPDMPLFLSVRKRWVVLVCTVMQTIEWEELPKATTEITRDASEEEREMIKEMVQSFPSAAINTRLPSMMWNNDDEIKTKTEAGTVDMIPICTTASGIFEFPDTKQTNEGLQYSQATWEKPSKHEEIRNTECVPYFINPKIEYKQSTLLETCSSVTNIAGMPSKLPVDDKYWPIEPKGLWEKQSKMKELLLEYASKDNEKNKMQMISLVSTCPREARNPGFPSVPQHNVVSHGSSMVDIYPCCPSLSSIPGLPSLSEVNIRPWVSKQELLLEKKRKSELAIMTLSPKEMDEIEQMGALVPTCPKHSRIPGIPSISQPTLPHRRLDMMSLSSSCPQTSCIEGIPSLVEHFSKSWETNYKHLGVTLTKSINTVMIEDKPYNDEMQAMVALAPTCPKEACISGFPSALKPTVIYNRYSMVNLLPSCPAVSSLAGFPSLQRADIKEWNTIHQTLWENENKKGSILLLENNKVDKNMKGIICLVQSCPRESCIPGFPSLPQPRVIHVAGIPSMVSLSSTCSKMSQIPGFPSSNNSKEWKISREPLFESRMKEKQVLMIERCEMDKRSMKNMVFCVPSCPKLSSIPGFPSIPNPTVVYYGLNVVNILPLCPLVSTIPGFSSVEGHKEEGWVTEPGLLMHRPQKKIQCRINSAPVNIDNPNNMFALVPSCPWASKIPGFPSVPRHNMLSLVPVCPKVSTLPGFASCEGASKLHWVSDPHTLWDKLPKETVFVIDIFVTDGPNQDQETVKAMLALAPSCPGASKIPGFPSVPRHNMLSLVPVCPKVSTLPGFASCEGASKLHWVSDPHTLWDKLPKKTVFVTEGPNQDQETVKAMLALAPSCPEASSIPGFPSAPQSMTRFVPCCPSASSLKGFASMTAIPSTGWITETKPVFIKPQKNRVEMIMAHAGQQQLYCDNMKSMVTMVTSCPKEARVCGFPSAQVVNKPPNMVSLYTSAPCVSCIPGCPSARMLTSQCLNIETMAAHNKFLFEKLQDKRTVLIAKLPEKYKDQHGMKCMVSMAPLCPHLTQIPGFPSNSQLNQNEKEKMAIPLPSSTEKHTLQELPHAQSTQSYLKEARIPGVPTTCISNPSTAPAHEEKVKGIATQNIDLSVNDGQSQIERMIAEETQTVKKPLDTSEPARVLGWEVLEAEGTITEKQTQSSMSAKEEEASGLVKAIVGVFHKGYETVASILGPSGSTLAEADHQLKAVSAVHLKAKTVTPSDECFPHADEMSSIQKIVPLEGQFEDIHSTHITEFPASAEPYMLNLVGDRSVSPSPTTDSDDGFLVCASMKKWPPLTEADITEISKEDGEGLEAQEALLDQLHTDERSLTGPDSVQKSEYTESLLMRQQTEGEQNEVRTVSTSSQLDKGPQQTSAEEISATALQPSSNESLTDAKEHRETLFDKPSDDQNISPVRQQADIAVSQRGRKPKRKVPVPQQKGHDQEKGTIPLRPVRRKDSLTPDRKQKSDVLSVKLLPEVIPVQSIRKDTAGEIIPTHKAYCSKQKGNSSVPVGVLQNSHAQESVCTQVTPCTGEHTQKAESESVQKPMDVVPPPRVKRRDGSLPPETSQKTAPFKPLRRKDSVTRDRSAPNTNDQEDLKAQVSSALNTSDPVPLQPCERSSDVSGALEPSQKSENLDQIATEMIPSQSVDREDQTEQISHTPEWPKKDNIFVQVSSDEIPPSETKGTESVKPKPETAYVSIIKKIGLPQRGRKLPLSKSGKIDSDKGITAQNLNVANKESVKRDQIDTTMGDTEEIKQLNVADDTSVHMIKTSQKSECEKDKKSTLPIPRPRVKKRLSGSFPDDFTATEKTSQAGEEAEAARQAVPMELSAVQHNQDFPPCLGLQPPTSGEKETAVKLRRSKLTIKSSGQVEDHNTSENTSGTSILLVPKPRVKKRFSGSFPDDTTVSGSPPSGLSDTEPDATGHEPFRQNEQPNLPVPLRRDKKRLSATYSDGTPPADNFLPVQTESSQRSTEDTWTTSQETKEGSTSLDSSVISEGGFVTIQGEDCVASEVERDGLTVLGEEGFAQSDSVENTDTEKALDEITEGWTLTDKPGVTDDSEQATEAVSELADIEKVLETEVDISIASTVTSVQDDWLHVEDVKGSEPMEIKKEMRDEELDFGFVTVDVAAGCVEEERQKERAEESSGEPVPVPRGKKRLSGSYRDDKSHVSGFHPASEPTTPQKRPTDGAASSESPSGSPRLVTSSQSLLEWCQEIAQAHKGVRITNFSTSWRNGLAFCAILHHFCPEKINYELLDPYDIKHNNKKAFDGFAELGISRLMEPSDMVMLAVPDRLIVMTYLSQIRTHFTGQELSVLHIDKDSSESSYAVAADREIQEDTEETIRYCAQRLQEEGIALETNGAAGTAEDSKTSRDVVPPPRTKRLQVAGAGGAQAPVAPPRTHFLSKSGFSHVKDADLVKKRRSQRRSGSVEEGELSVLYACVCLADRGEAVAEEGRPEGQDPRQYALSQMEALEMEQNHIDNRAGVVERKLRQLMETGSDKVEEERLIQEWFMLVNKKNALIRRQDHVQLLLEEQDLETRFELLNKELRDMMALEDWQKTQAHKHREQLLLQELVSLVNQRDELVHNIDAKERGALEEDERLERGLEQRRRKYAKQQKEKCVMQ</sequence>
<feature type="compositionally biased region" description="Polar residues" evidence="5">
    <location>
        <begin position="3942"/>
        <end position="3971"/>
    </location>
</feature>
<keyword evidence="4" id="KW-0175">Coiled coil</keyword>
<dbReference type="InterPro" id="IPR022735">
    <property type="entry name" value="bMERB_dom"/>
</dbReference>
<keyword evidence="10" id="KW-1185">Reference proteome</keyword>
<dbReference type="InterPro" id="IPR050540">
    <property type="entry name" value="F-actin_Monoox_Mical"/>
</dbReference>
<feature type="region of interest" description="Disordered" evidence="5">
    <location>
        <begin position="3399"/>
        <end position="3447"/>
    </location>
</feature>
<dbReference type="SMART" id="SM00033">
    <property type="entry name" value="CH"/>
    <property type="match status" value="1"/>
</dbReference>
<dbReference type="PROSITE" id="PS51848">
    <property type="entry name" value="BMERB"/>
    <property type="match status" value="1"/>
</dbReference>
<proteinExistence type="predicted"/>
<feature type="compositionally biased region" description="Low complexity" evidence="5">
    <location>
        <begin position="4168"/>
        <end position="4179"/>
    </location>
</feature>
<feature type="compositionally biased region" description="Basic and acidic residues" evidence="5">
    <location>
        <begin position="3558"/>
        <end position="3567"/>
    </location>
</feature>
<evidence type="ECO:0000259" key="6">
    <source>
        <dbReference type="PROSITE" id="PS50021"/>
    </source>
</evidence>
<feature type="region of interest" description="Disordered" evidence="5">
    <location>
        <begin position="4337"/>
        <end position="4356"/>
    </location>
</feature>
<feature type="compositionally biased region" description="Basic and acidic residues" evidence="5">
    <location>
        <begin position="4114"/>
        <end position="4123"/>
    </location>
</feature>